<dbReference type="STRING" id="69222.BG55_22495"/>
<comment type="caution">
    <text evidence="1">The sequence shown here is derived from an EMBL/GenBank/DDBJ whole genome shotgun (WGS) entry which is preliminary data.</text>
</comment>
<dbReference type="AlphaFoldDB" id="A0A014M6H7"/>
<dbReference type="EMBL" id="JFHN01000075">
    <property type="protein sequence ID" value="EXU73654.1"/>
    <property type="molecule type" value="Genomic_DNA"/>
</dbReference>
<reference evidence="1 2" key="1">
    <citation type="submission" date="2014-02" db="EMBL/GenBank/DDBJ databases">
        <title>Draft genome of Erwinia mallotivora strain BT-MARDI, a papaya dieback pathogen.</title>
        <authorList>
            <person name="Redzuan R."/>
            <person name="Abu Bakar N."/>
            <person name="Badrun R."/>
            <person name="Mohd Raih M.F."/>
            <person name="Rozano L."/>
            <person name="Mat Amin N."/>
        </authorList>
    </citation>
    <scope>NUCLEOTIDE SEQUENCE [LARGE SCALE GENOMIC DNA]</scope>
    <source>
        <strain evidence="1 2">BT-MARDI</strain>
    </source>
</reference>
<accession>A0A014M6H7</accession>
<proteinExistence type="predicted"/>
<evidence type="ECO:0000313" key="1">
    <source>
        <dbReference type="EMBL" id="EXU73654.1"/>
    </source>
</evidence>
<sequence length="78" mass="9234">MKKADKILHQPGEMPRVRWHNNQPFFQQPETSCGSTFRSWQNVVQHDQTVIQPSGRAIRLNKRIWQRKNHVGLHTIAH</sequence>
<name>A0A014M6H7_9GAMM</name>
<evidence type="ECO:0000313" key="2">
    <source>
        <dbReference type="Proteomes" id="UP000019918"/>
    </source>
</evidence>
<protein>
    <submittedName>
        <fullName evidence="1">Uncharacterized protein</fullName>
    </submittedName>
</protein>
<dbReference type="Proteomes" id="UP000019918">
    <property type="component" value="Unassembled WGS sequence"/>
</dbReference>
<keyword evidence="2" id="KW-1185">Reference proteome</keyword>
<dbReference type="PATRIC" id="fig|69222.5.peg.4590"/>
<gene>
    <name evidence="1" type="ORF">BG55_22495</name>
</gene>
<organism evidence="1 2">
    <name type="scientific">Erwinia mallotivora</name>
    <dbReference type="NCBI Taxonomy" id="69222"/>
    <lineage>
        <taxon>Bacteria</taxon>
        <taxon>Pseudomonadati</taxon>
        <taxon>Pseudomonadota</taxon>
        <taxon>Gammaproteobacteria</taxon>
        <taxon>Enterobacterales</taxon>
        <taxon>Erwiniaceae</taxon>
        <taxon>Erwinia</taxon>
    </lineage>
</organism>